<accession>A0ABQ9JVP0</accession>
<comment type="caution">
    <text evidence="2">The sequence shown here is derived from an EMBL/GenBank/DDBJ whole genome shotgun (WGS) entry which is preliminary data.</text>
</comment>
<dbReference type="EMBL" id="JAPWTJ010000153">
    <property type="protein sequence ID" value="KAJ8981957.1"/>
    <property type="molecule type" value="Genomic_DNA"/>
</dbReference>
<reference evidence="2" key="1">
    <citation type="journal article" date="2023" name="Insect Mol. Biol.">
        <title>Genome sequencing provides insights into the evolution of gene families encoding plant cell wall-degrading enzymes in longhorned beetles.</title>
        <authorList>
            <person name="Shin N.R."/>
            <person name="Okamura Y."/>
            <person name="Kirsch R."/>
            <person name="Pauchet Y."/>
        </authorList>
    </citation>
    <scope>NUCLEOTIDE SEQUENCE</scope>
    <source>
        <strain evidence="2">MMC_N1</strain>
    </source>
</reference>
<feature type="transmembrane region" description="Helical" evidence="1">
    <location>
        <begin position="7"/>
        <end position="27"/>
    </location>
</feature>
<keyword evidence="1" id="KW-0472">Membrane</keyword>
<feature type="transmembrane region" description="Helical" evidence="1">
    <location>
        <begin position="33"/>
        <end position="54"/>
    </location>
</feature>
<dbReference type="Proteomes" id="UP001162164">
    <property type="component" value="Unassembled WGS sequence"/>
</dbReference>
<keyword evidence="1" id="KW-1133">Transmembrane helix</keyword>
<evidence type="ECO:0000256" key="1">
    <source>
        <dbReference type="SAM" id="Phobius"/>
    </source>
</evidence>
<name>A0ABQ9JVP0_9CUCU</name>
<protein>
    <submittedName>
        <fullName evidence="2">Uncharacterized protein</fullName>
    </submittedName>
</protein>
<organism evidence="2 3">
    <name type="scientific">Molorchus minor</name>
    <dbReference type="NCBI Taxonomy" id="1323400"/>
    <lineage>
        <taxon>Eukaryota</taxon>
        <taxon>Metazoa</taxon>
        <taxon>Ecdysozoa</taxon>
        <taxon>Arthropoda</taxon>
        <taxon>Hexapoda</taxon>
        <taxon>Insecta</taxon>
        <taxon>Pterygota</taxon>
        <taxon>Neoptera</taxon>
        <taxon>Endopterygota</taxon>
        <taxon>Coleoptera</taxon>
        <taxon>Polyphaga</taxon>
        <taxon>Cucujiformia</taxon>
        <taxon>Chrysomeloidea</taxon>
        <taxon>Cerambycidae</taxon>
        <taxon>Lamiinae</taxon>
        <taxon>Monochamini</taxon>
        <taxon>Molorchus</taxon>
    </lineage>
</organism>
<proteinExistence type="predicted"/>
<gene>
    <name evidence="2" type="ORF">NQ317_002131</name>
</gene>
<keyword evidence="3" id="KW-1185">Reference proteome</keyword>
<sequence>MRPCDYGLSLRITLDIYMYTVLLYMYIRTPFLASTLSILIYIMRAVYTLLRFGFLRLMFYVKRQPFLFFLFIIRLFTLISRSLYFKVGSVGLGRDASRLY</sequence>
<keyword evidence="1" id="KW-0812">Transmembrane</keyword>
<feature type="transmembrane region" description="Helical" evidence="1">
    <location>
        <begin position="66"/>
        <end position="84"/>
    </location>
</feature>
<evidence type="ECO:0000313" key="3">
    <source>
        <dbReference type="Proteomes" id="UP001162164"/>
    </source>
</evidence>
<evidence type="ECO:0000313" key="2">
    <source>
        <dbReference type="EMBL" id="KAJ8981957.1"/>
    </source>
</evidence>